<evidence type="ECO:0000256" key="1">
    <source>
        <dbReference type="SAM" id="Phobius"/>
    </source>
</evidence>
<feature type="transmembrane region" description="Helical" evidence="1">
    <location>
        <begin position="54"/>
        <end position="75"/>
    </location>
</feature>
<name>A0AA37I373_SEGBR</name>
<feature type="transmembrane region" description="Helical" evidence="1">
    <location>
        <begin position="21"/>
        <end position="42"/>
    </location>
</feature>
<dbReference type="PANTHER" id="PTHR40076">
    <property type="entry name" value="MEMBRANE PROTEIN-RELATED"/>
    <property type="match status" value="1"/>
</dbReference>
<accession>A0AA37I373</accession>
<feature type="transmembrane region" description="Helical" evidence="1">
    <location>
        <begin position="158"/>
        <end position="183"/>
    </location>
</feature>
<dbReference type="AlphaFoldDB" id="A0AA37I373"/>
<keyword evidence="1" id="KW-1133">Transmembrane helix</keyword>
<dbReference type="Pfam" id="PF06161">
    <property type="entry name" value="DUF975"/>
    <property type="match status" value="1"/>
</dbReference>
<dbReference type="PANTHER" id="PTHR40076:SF1">
    <property type="entry name" value="MEMBRANE PROTEIN"/>
    <property type="match status" value="1"/>
</dbReference>
<feature type="transmembrane region" description="Helical" evidence="1">
    <location>
        <begin position="96"/>
        <end position="124"/>
    </location>
</feature>
<keyword evidence="1" id="KW-0472">Membrane</keyword>
<keyword evidence="1" id="KW-0812">Transmembrane</keyword>
<sequence length="204" mass="23058">METNQTYKNRALASLEGKWTIGAVATLIFSLIVDISRVSIIYPMGDTAGVSVNGIWLLLCLPLMWGYRVFFLRLIRQEDIDYGHLFDGYKDCVRIGVTLLLGVFFVAIGCVFLLIPGIIISLMLSQVEFVMEDDKEIGYLDAMKRSVDLMKGHKAKLFWLNLSFIGWIILAILTFGIGLLLLLPYINTTLAYFYEDLKAEQQIG</sequence>
<dbReference type="Proteomes" id="UP000887043">
    <property type="component" value="Unassembled WGS sequence"/>
</dbReference>
<evidence type="ECO:0000313" key="2">
    <source>
        <dbReference type="EMBL" id="GJG28200.1"/>
    </source>
</evidence>
<protein>
    <submittedName>
        <fullName evidence="2">Membrane protein</fullName>
    </submittedName>
</protein>
<comment type="caution">
    <text evidence="2">The sequence shown here is derived from an EMBL/GenBank/DDBJ whole genome shotgun (WGS) entry which is preliminary data.</text>
</comment>
<gene>
    <name evidence="2" type="ORF">PRRU23_19000</name>
</gene>
<proteinExistence type="predicted"/>
<dbReference type="EMBL" id="BPTR01000001">
    <property type="protein sequence ID" value="GJG28200.1"/>
    <property type="molecule type" value="Genomic_DNA"/>
</dbReference>
<organism evidence="2 3">
    <name type="scientific">Segatella bryantii</name>
    <name type="common">Prevotella bryantii</name>
    <dbReference type="NCBI Taxonomy" id="77095"/>
    <lineage>
        <taxon>Bacteria</taxon>
        <taxon>Pseudomonadati</taxon>
        <taxon>Bacteroidota</taxon>
        <taxon>Bacteroidia</taxon>
        <taxon>Bacteroidales</taxon>
        <taxon>Prevotellaceae</taxon>
        <taxon>Segatella</taxon>
    </lineage>
</organism>
<evidence type="ECO:0000313" key="3">
    <source>
        <dbReference type="Proteomes" id="UP000887043"/>
    </source>
</evidence>
<reference evidence="2" key="1">
    <citation type="submission" date="2021-08" db="EMBL/GenBank/DDBJ databases">
        <title>Prevotella lacticifex sp. nov., isolated from rumen of cow.</title>
        <authorList>
            <person name="Shinkai T."/>
            <person name="Ikeyama N."/>
            <person name="Kumagai M."/>
            <person name="Ohmori H."/>
            <person name="Sakamoto M."/>
            <person name="Ohkuma M."/>
            <person name="Mitsumori M."/>
        </authorList>
    </citation>
    <scope>NUCLEOTIDE SEQUENCE</scope>
    <source>
        <strain evidence="2">DSM 11371</strain>
    </source>
</reference>
<dbReference type="InterPro" id="IPR010380">
    <property type="entry name" value="DUF975"/>
</dbReference>
<dbReference type="RefSeq" id="WP_006282039.1">
    <property type="nucleotide sequence ID" value="NZ_BPTR01000001.1"/>
</dbReference>